<evidence type="ECO:0000256" key="1">
    <source>
        <dbReference type="SAM" id="Phobius"/>
    </source>
</evidence>
<proteinExistence type="predicted"/>
<keyword evidence="3" id="KW-1185">Reference proteome</keyword>
<feature type="transmembrane region" description="Helical" evidence="1">
    <location>
        <begin position="76"/>
        <end position="96"/>
    </location>
</feature>
<gene>
    <name evidence="2" type="ORF">TSOC_004362</name>
</gene>
<dbReference type="Proteomes" id="UP000236333">
    <property type="component" value="Unassembled WGS sequence"/>
</dbReference>
<dbReference type="EMBL" id="PGGS01000107">
    <property type="protein sequence ID" value="PNH09018.1"/>
    <property type="molecule type" value="Genomic_DNA"/>
</dbReference>
<comment type="caution">
    <text evidence="2">The sequence shown here is derived from an EMBL/GenBank/DDBJ whole genome shotgun (WGS) entry which is preliminary data.</text>
</comment>
<organism evidence="2 3">
    <name type="scientific">Tetrabaena socialis</name>
    <dbReference type="NCBI Taxonomy" id="47790"/>
    <lineage>
        <taxon>Eukaryota</taxon>
        <taxon>Viridiplantae</taxon>
        <taxon>Chlorophyta</taxon>
        <taxon>core chlorophytes</taxon>
        <taxon>Chlorophyceae</taxon>
        <taxon>CS clade</taxon>
        <taxon>Chlamydomonadales</taxon>
        <taxon>Tetrabaenaceae</taxon>
        <taxon>Tetrabaena</taxon>
    </lineage>
</organism>
<evidence type="ECO:0000313" key="2">
    <source>
        <dbReference type="EMBL" id="PNH09018.1"/>
    </source>
</evidence>
<evidence type="ECO:0000313" key="3">
    <source>
        <dbReference type="Proteomes" id="UP000236333"/>
    </source>
</evidence>
<feature type="transmembrane region" description="Helical" evidence="1">
    <location>
        <begin position="48"/>
        <end position="69"/>
    </location>
</feature>
<keyword evidence="1" id="KW-0472">Membrane</keyword>
<dbReference type="AlphaFoldDB" id="A0A2J8A913"/>
<keyword evidence="1" id="KW-1133">Transmembrane helix</keyword>
<accession>A0A2J8A913</accession>
<feature type="transmembrane region" description="Helical" evidence="1">
    <location>
        <begin position="154"/>
        <end position="173"/>
    </location>
</feature>
<protein>
    <submittedName>
        <fullName evidence="2">Uncharacterized protein</fullName>
    </submittedName>
</protein>
<keyword evidence="1" id="KW-0812">Transmembrane</keyword>
<name>A0A2J8A913_9CHLO</name>
<reference evidence="2 3" key="1">
    <citation type="journal article" date="2017" name="Mol. Biol. Evol.">
        <title>The 4-celled Tetrabaena socialis nuclear genome reveals the essential components for genetic control of cell number at the origin of multicellularity in the volvocine lineage.</title>
        <authorList>
            <person name="Featherston J."/>
            <person name="Arakaki Y."/>
            <person name="Hanschen E.R."/>
            <person name="Ferris P.J."/>
            <person name="Michod R.E."/>
            <person name="Olson B.J.S.C."/>
            <person name="Nozaki H."/>
            <person name="Durand P.M."/>
        </authorList>
    </citation>
    <scope>NUCLEOTIDE SEQUENCE [LARGE SCALE GENOMIC DNA]</scope>
    <source>
        <strain evidence="2 3">NIES-571</strain>
    </source>
</reference>
<sequence>MDLTHRFRDRALTTACAVPLPQRKALASPAANLTAASALGAKAASSTALLGVAASGGCAGVALAALVLTARPSLRWLMGATLAVQFTLPALLAAPVPYAPAAAGNAAAAGATALARLFPAWVLGPVGEQATNAGAGGSGLGAFVAALKSPAMSWLWGAAAGALLVVLLARLPVPPE</sequence>